<dbReference type="EMBL" id="PUHY01000012">
    <property type="protein sequence ID" value="PQO32758.1"/>
    <property type="molecule type" value="Genomic_DNA"/>
</dbReference>
<evidence type="ECO:0000313" key="1">
    <source>
        <dbReference type="EMBL" id="PQO32758.1"/>
    </source>
</evidence>
<proteinExistence type="predicted"/>
<sequence>MPPSSINENVQPTIDFAFPRQASLSMVFELLRISGIDWGRSQYLEIGVLAGSPTTSSFQTAGLQKQLAS</sequence>
<dbReference type="Proteomes" id="UP000238322">
    <property type="component" value="Unassembled WGS sequence"/>
</dbReference>
<dbReference type="AlphaFoldDB" id="A0A2S8FKQ4"/>
<evidence type="ECO:0000313" key="2">
    <source>
        <dbReference type="Proteomes" id="UP000238322"/>
    </source>
</evidence>
<reference evidence="1 2" key="1">
    <citation type="submission" date="2018-02" db="EMBL/GenBank/DDBJ databases">
        <title>Comparative genomes isolates from brazilian mangrove.</title>
        <authorList>
            <person name="Araujo J.E."/>
            <person name="Taketani R.G."/>
            <person name="Silva M.C.P."/>
            <person name="Loureco M.V."/>
            <person name="Andreote F.D."/>
        </authorList>
    </citation>
    <scope>NUCLEOTIDE SEQUENCE [LARGE SCALE GENOMIC DNA]</scope>
    <source>
        <strain evidence="1 2">Hex-1 MGV</strain>
    </source>
</reference>
<accession>A0A2S8FKQ4</accession>
<organism evidence="1 2">
    <name type="scientific">Blastopirellula marina</name>
    <dbReference type="NCBI Taxonomy" id="124"/>
    <lineage>
        <taxon>Bacteria</taxon>
        <taxon>Pseudomonadati</taxon>
        <taxon>Planctomycetota</taxon>
        <taxon>Planctomycetia</taxon>
        <taxon>Pirellulales</taxon>
        <taxon>Pirellulaceae</taxon>
        <taxon>Blastopirellula</taxon>
    </lineage>
</organism>
<name>A0A2S8FKQ4_9BACT</name>
<protein>
    <submittedName>
        <fullName evidence="1">Uncharacterized protein</fullName>
    </submittedName>
</protein>
<comment type="caution">
    <text evidence="1">The sequence shown here is derived from an EMBL/GenBank/DDBJ whole genome shotgun (WGS) entry which is preliminary data.</text>
</comment>
<gene>
    <name evidence="1" type="ORF">C5Y83_21450</name>
</gene>